<sequence length="412" mass="45037">MRRLFTFLVLTTFAVFISTAQEWNISSDDFNSLGVLEETTEVNGLTIYAHDEKKVEIDANNKSLDGIDYTHRLKLGGSGDFDEDGQPLGRVLAFQVSGNAKITVIGMSSSSGEDRQLRLAADSEENIFATFPALGPEISKGEYEYTGGPATILLYSPSSGVNVYHLLVEEEIIEITGNEWNISSEEFNALGTLTETTVVNGLTIWAHSGKTITIDENNKSLDGMDFTHRLKLGGQGDFDENGLPLGRVISFEVEGSTEITVMGMSSSSDEDRELQLASAHGDSIFATFPALGPEISKGVYVYQGGPSTIFLYSSHSGVNIYYLKAVPVTSSVKPNFAITPEIRVYPNPATDRVFVNVNKPTQVAIYNLAGSMVKSQMIESQNDFINVSDLQPGMYIIKSQFSNEFAHKLIVR</sequence>
<keyword evidence="1" id="KW-0732">Signal</keyword>
<dbReference type="InterPro" id="IPR026444">
    <property type="entry name" value="Secre_tail"/>
</dbReference>
<feature type="chain" id="PRO_5032819759" evidence="1">
    <location>
        <begin position="21"/>
        <end position="412"/>
    </location>
</feature>
<reference evidence="3" key="1">
    <citation type="journal article" date="2020" name="mSystems">
        <title>Genome- and Community-Level Interaction Insights into Carbon Utilization and Element Cycling Functions of Hydrothermarchaeota in Hydrothermal Sediment.</title>
        <authorList>
            <person name="Zhou Z."/>
            <person name="Liu Y."/>
            <person name="Xu W."/>
            <person name="Pan J."/>
            <person name="Luo Z.H."/>
            <person name="Li M."/>
        </authorList>
    </citation>
    <scope>NUCLEOTIDE SEQUENCE [LARGE SCALE GENOMIC DNA]</scope>
    <source>
        <strain evidence="3">SpSt-1217</strain>
    </source>
</reference>
<gene>
    <name evidence="3" type="ORF">ENN90_10315</name>
</gene>
<dbReference type="Proteomes" id="UP000886047">
    <property type="component" value="Unassembled WGS sequence"/>
</dbReference>
<evidence type="ECO:0000259" key="2">
    <source>
        <dbReference type="Pfam" id="PF18962"/>
    </source>
</evidence>
<feature type="domain" description="Secretion system C-terminal sorting" evidence="2">
    <location>
        <begin position="344"/>
        <end position="411"/>
    </location>
</feature>
<proteinExistence type="predicted"/>
<organism evidence="3">
    <name type="scientific">Mariniphaga anaerophila</name>
    <dbReference type="NCBI Taxonomy" id="1484053"/>
    <lineage>
        <taxon>Bacteria</taxon>
        <taxon>Pseudomonadati</taxon>
        <taxon>Bacteroidota</taxon>
        <taxon>Bacteroidia</taxon>
        <taxon>Marinilabiliales</taxon>
        <taxon>Prolixibacteraceae</taxon>
        <taxon>Mariniphaga</taxon>
    </lineage>
</organism>
<dbReference type="AlphaFoldDB" id="A0A831LSG6"/>
<protein>
    <submittedName>
        <fullName evidence="3">T9SS type A sorting domain-containing protein</fullName>
    </submittedName>
</protein>
<name>A0A831LSG6_9BACT</name>
<dbReference type="Pfam" id="PF18962">
    <property type="entry name" value="Por_Secre_tail"/>
    <property type="match status" value="1"/>
</dbReference>
<feature type="signal peptide" evidence="1">
    <location>
        <begin position="1"/>
        <end position="20"/>
    </location>
</feature>
<evidence type="ECO:0000256" key="1">
    <source>
        <dbReference type="SAM" id="SignalP"/>
    </source>
</evidence>
<comment type="caution">
    <text evidence="3">The sequence shown here is derived from an EMBL/GenBank/DDBJ whole genome shotgun (WGS) entry which is preliminary data.</text>
</comment>
<evidence type="ECO:0000313" key="3">
    <source>
        <dbReference type="EMBL" id="HDR51992.1"/>
    </source>
</evidence>
<dbReference type="NCBIfam" id="TIGR04183">
    <property type="entry name" value="Por_Secre_tail"/>
    <property type="match status" value="1"/>
</dbReference>
<accession>A0A831LSG6</accession>
<dbReference type="EMBL" id="DSDK01000561">
    <property type="protein sequence ID" value="HDR51992.1"/>
    <property type="molecule type" value="Genomic_DNA"/>
</dbReference>